<organism evidence="1 2">
    <name type="scientific">Mongoliitalea lutea</name>
    <dbReference type="NCBI Taxonomy" id="849756"/>
    <lineage>
        <taxon>Bacteria</taxon>
        <taxon>Pseudomonadati</taxon>
        <taxon>Bacteroidota</taxon>
        <taxon>Cytophagia</taxon>
        <taxon>Cytophagales</taxon>
        <taxon>Cyclobacteriaceae</taxon>
        <taxon>Mongoliitalea</taxon>
    </lineage>
</organism>
<dbReference type="Pfam" id="PF04338">
    <property type="entry name" value="DUF481"/>
    <property type="match status" value="1"/>
</dbReference>
<proteinExistence type="predicted"/>
<gene>
    <name evidence="1" type="ORF">GCM10008106_22970</name>
</gene>
<reference evidence="1" key="1">
    <citation type="journal article" date="2014" name="Int. J. Syst. Evol. Microbiol.">
        <title>Complete genome sequence of Corynebacterium casei LMG S-19264T (=DSM 44701T), isolated from a smear-ripened cheese.</title>
        <authorList>
            <consortium name="US DOE Joint Genome Institute (JGI-PGF)"/>
            <person name="Walter F."/>
            <person name="Albersmeier A."/>
            <person name="Kalinowski J."/>
            <person name="Ruckert C."/>
        </authorList>
    </citation>
    <scope>NUCLEOTIDE SEQUENCE</scope>
    <source>
        <strain evidence="1">KCTC 23224</strain>
    </source>
</reference>
<dbReference type="RefSeq" id="WP_229800606.1">
    <property type="nucleotide sequence ID" value="NZ_BMYF01000013.1"/>
</dbReference>
<evidence type="ECO:0000313" key="2">
    <source>
        <dbReference type="Proteomes" id="UP000642809"/>
    </source>
</evidence>
<name>A0A8J3G654_9BACT</name>
<dbReference type="Proteomes" id="UP000642809">
    <property type="component" value="Unassembled WGS sequence"/>
</dbReference>
<evidence type="ECO:0008006" key="3">
    <source>
        <dbReference type="Google" id="ProtNLM"/>
    </source>
</evidence>
<comment type="caution">
    <text evidence="1">The sequence shown here is derived from an EMBL/GenBank/DDBJ whole genome shotgun (WGS) entry which is preliminary data.</text>
</comment>
<dbReference type="InterPro" id="IPR007433">
    <property type="entry name" value="DUF481"/>
</dbReference>
<accession>A0A8J3G654</accession>
<evidence type="ECO:0000313" key="1">
    <source>
        <dbReference type="EMBL" id="GHB41253.1"/>
    </source>
</evidence>
<protein>
    <recommendedName>
        <fullName evidence="3">DUF481 domain-containing protein</fullName>
    </recommendedName>
</protein>
<dbReference type="EMBL" id="BMYF01000013">
    <property type="protein sequence ID" value="GHB41253.1"/>
    <property type="molecule type" value="Genomic_DNA"/>
</dbReference>
<sequence>MQFPIKKNLVPLLIFIAITCISHITNAQILNIERYRLQRDSTKNFIAKATGGLNIYNRSASVDDPVNLFGYNWDFNSMYQPGKHAYILVSKFDYLKINDSDFLNFGLVHGRVVFNRDRKSHLEAYTQYSFDNFRGLAPRWIVGGSWRQKLVNSTKSTLIVGIGALKEWETWENPISEEFVGVSFVKSANYVSLRQSINDFVDLNTVIYYQTGYDNSIERLRNRVSGNINLNTKITDIFSFTNSFEFSYEDRPIVPITPFIFAFRTGISFDF</sequence>
<reference evidence="1" key="2">
    <citation type="submission" date="2020-09" db="EMBL/GenBank/DDBJ databases">
        <authorList>
            <person name="Sun Q."/>
            <person name="Kim S."/>
        </authorList>
    </citation>
    <scope>NUCLEOTIDE SEQUENCE</scope>
    <source>
        <strain evidence="1">KCTC 23224</strain>
    </source>
</reference>
<dbReference type="AlphaFoldDB" id="A0A8J3G654"/>
<keyword evidence="2" id="KW-1185">Reference proteome</keyword>